<dbReference type="Gene3D" id="3.90.1170.40">
    <property type="entry name" value="Molybdopterin biosynthesis MoaE subunit"/>
    <property type="match status" value="1"/>
</dbReference>
<dbReference type="InterPro" id="IPR003448">
    <property type="entry name" value="Mopterin_biosynth_MoaE"/>
</dbReference>
<dbReference type="KEGG" id="slw:BRW62_01650"/>
<dbReference type="InterPro" id="IPR036563">
    <property type="entry name" value="MoaE_sf"/>
</dbReference>
<dbReference type="PANTHER" id="PTHR23404">
    <property type="entry name" value="MOLYBDOPTERIN SYNTHASE RELATED"/>
    <property type="match status" value="1"/>
</dbReference>
<protein>
    <recommendedName>
        <fullName evidence="3">Molybdenum cofactor biosynthesis protein MoaE</fullName>
    </recommendedName>
</protein>
<reference evidence="2" key="2">
    <citation type="journal article" date="2022" name="Front. Microbiol.">
        <title>Comparative Genomic Analysis Revealed Distinct Molecular Components and Organization of CO2-Concentrating Mechanism in Thermophilic Cyanobacteria.</title>
        <authorList>
            <person name="Tang J."/>
            <person name="Zhou H."/>
            <person name="Yao D."/>
            <person name="Riaz S."/>
            <person name="You D."/>
            <person name="Klepacz-Smolka A."/>
            <person name="Daroch M."/>
        </authorList>
    </citation>
    <scope>NUCLEOTIDE SEQUENCE [LARGE SCALE GENOMIC DNA]</scope>
    <source>
        <strain evidence="2">PCC 6715</strain>
    </source>
</reference>
<gene>
    <name evidence="1" type="ORF">BRW62_01650</name>
</gene>
<dbReference type="Proteomes" id="UP000231057">
    <property type="component" value="Chromosome"/>
</dbReference>
<accession>A0A2D2PZH9</accession>
<dbReference type="EMBL" id="CP018092">
    <property type="protein sequence ID" value="ATS17662.1"/>
    <property type="molecule type" value="Genomic_DNA"/>
</dbReference>
<evidence type="ECO:0000313" key="1">
    <source>
        <dbReference type="EMBL" id="ATS17662.1"/>
    </source>
</evidence>
<dbReference type="AlphaFoldDB" id="A0A2D2PZH9"/>
<evidence type="ECO:0000313" key="2">
    <source>
        <dbReference type="Proteomes" id="UP000231057"/>
    </source>
</evidence>
<proteinExistence type="predicted"/>
<name>A0A2D2PZH9_PARLV</name>
<sequence>MTICQFSLAAEPLHPAVLSRPLAHLAAGAFVSFEGWVRNHNAGKTVLALEYEVYTTLALKEGERIVATAIERFDLLGAIAYHRYGTLQLGDIAVWVGTTAAHRRQAFAGTAYIIDEIKCRLPIWKKEYYAGAPATWVYCREHRH</sequence>
<dbReference type="SUPFAM" id="SSF54690">
    <property type="entry name" value="Molybdopterin synthase subunit MoaE"/>
    <property type="match status" value="1"/>
</dbReference>
<dbReference type="GO" id="GO:0006777">
    <property type="term" value="P:Mo-molybdopterin cofactor biosynthetic process"/>
    <property type="evidence" value="ECO:0007669"/>
    <property type="project" value="InterPro"/>
</dbReference>
<evidence type="ECO:0008006" key="3">
    <source>
        <dbReference type="Google" id="ProtNLM"/>
    </source>
</evidence>
<dbReference type="Pfam" id="PF02391">
    <property type="entry name" value="MoaE"/>
    <property type="match status" value="1"/>
</dbReference>
<reference evidence="1 2" key="1">
    <citation type="submission" date="2016-11" db="EMBL/GenBank/DDBJ databases">
        <title>Complete genome sequence of thermophilic cyanobacteria strain Synechococcus sp. PCC6715.</title>
        <authorList>
            <person name="Tang J."/>
            <person name="Daroch M."/>
            <person name="Liang Y."/>
            <person name="Jiang D."/>
            <person name="Shah M."/>
        </authorList>
    </citation>
    <scope>NUCLEOTIDE SEQUENCE [LARGE SCALE GENOMIC DNA]</scope>
    <source>
        <strain evidence="1 2">PCC 6715</strain>
    </source>
</reference>
<dbReference type="CDD" id="cd00756">
    <property type="entry name" value="MoaE"/>
    <property type="match status" value="1"/>
</dbReference>
<dbReference type="OrthoDB" id="9803224at2"/>
<keyword evidence="2" id="KW-1185">Reference proteome</keyword>
<organism evidence="1 2">
    <name type="scientific">Parathermosynechococcus lividus PCC 6715</name>
    <dbReference type="NCBI Taxonomy" id="1917166"/>
    <lineage>
        <taxon>Bacteria</taxon>
        <taxon>Bacillati</taxon>
        <taxon>Cyanobacteriota</taxon>
        <taxon>Cyanophyceae</taxon>
        <taxon>Acaryochloridales</taxon>
        <taxon>Thermosynechococcaceae</taxon>
        <taxon>Parathermosynechococcus</taxon>
    </lineage>
</organism>